<dbReference type="InterPro" id="IPR008822">
    <property type="entry name" value="Endonuclease_RusA-like"/>
</dbReference>
<gene>
    <name evidence="1" type="ORF">ACFQHW_06370</name>
</gene>
<comment type="caution">
    <text evidence="1">The sequence shown here is derived from an EMBL/GenBank/DDBJ whole genome shotgun (WGS) entry which is preliminary data.</text>
</comment>
<dbReference type="Pfam" id="PF05866">
    <property type="entry name" value="RusA"/>
    <property type="match status" value="1"/>
</dbReference>
<dbReference type="InterPro" id="IPR036614">
    <property type="entry name" value="RusA-like_sf"/>
</dbReference>
<evidence type="ECO:0000313" key="1">
    <source>
        <dbReference type="EMBL" id="MFC6315198.1"/>
    </source>
</evidence>
<dbReference type="EMBL" id="JBHSSM010000016">
    <property type="protein sequence ID" value="MFC6315198.1"/>
    <property type="molecule type" value="Genomic_DNA"/>
</dbReference>
<dbReference type="Gene3D" id="3.30.1330.70">
    <property type="entry name" value="Holliday junction resolvase RusA"/>
    <property type="match status" value="1"/>
</dbReference>
<sequence length="208" mass="23823">MLGEVNLDMPHSGSSTDRFSAQRIAGGDVLLEVYDSASVHGMAKQSLLIAKNNIPKFIDWLEKDISKLTYNRKVQLTFLGEPVPQGRPRTTIVKGKIIVYDPVDSRKYKQLIKYQAYHQYKDKPLEGQLRCDVKVYRSIQASTNNKQRRLKEQGIVRPIVKGDIDNYFKAVTDPLSKIVWKDDAQIVEGFISKYYSENPRIEMTISQV</sequence>
<keyword evidence="2" id="KW-1185">Reference proteome</keyword>
<organism evidence="1 2">
    <name type="scientific">Lapidilactobacillus achengensis</name>
    <dbReference type="NCBI Taxonomy" id="2486000"/>
    <lineage>
        <taxon>Bacteria</taxon>
        <taxon>Bacillati</taxon>
        <taxon>Bacillota</taxon>
        <taxon>Bacilli</taxon>
        <taxon>Lactobacillales</taxon>
        <taxon>Lactobacillaceae</taxon>
        <taxon>Lapidilactobacillus</taxon>
    </lineage>
</organism>
<name>A0ABW1UNF7_9LACO</name>
<dbReference type="Proteomes" id="UP001596310">
    <property type="component" value="Unassembled WGS sequence"/>
</dbReference>
<dbReference type="RefSeq" id="WP_225422160.1">
    <property type="nucleotide sequence ID" value="NZ_JBHSSM010000016.1"/>
</dbReference>
<evidence type="ECO:0000313" key="2">
    <source>
        <dbReference type="Proteomes" id="UP001596310"/>
    </source>
</evidence>
<dbReference type="SUPFAM" id="SSF103084">
    <property type="entry name" value="Holliday junction resolvase RusA"/>
    <property type="match status" value="1"/>
</dbReference>
<proteinExistence type="predicted"/>
<protein>
    <submittedName>
        <fullName evidence="1">RusA family crossover junction endodeoxyribonuclease</fullName>
    </submittedName>
</protein>
<accession>A0ABW1UNF7</accession>
<reference evidence="2" key="1">
    <citation type="journal article" date="2019" name="Int. J. Syst. Evol. Microbiol.">
        <title>The Global Catalogue of Microorganisms (GCM) 10K type strain sequencing project: providing services to taxonomists for standard genome sequencing and annotation.</title>
        <authorList>
            <consortium name="The Broad Institute Genomics Platform"/>
            <consortium name="The Broad Institute Genome Sequencing Center for Infectious Disease"/>
            <person name="Wu L."/>
            <person name="Ma J."/>
        </authorList>
    </citation>
    <scope>NUCLEOTIDE SEQUENCE [LARGE SCALE GENOMIC DNA]</scope>
    <source>
        <strain evidence="2">CCM 8897</strain>
    </source>
</reference>